<name>A0A2G9Z0F1_9BACT</name>
<evidence type="ECO:0000313" key="2">
    <source>
        <dbReference type="EMBL" id="PIP24939.1"/>
    </source>
</evidence>
<proteinExistence type="predicted"/>
<evidence type="ECO:0008006" key="4">
    <source>
        <dbReference type="Google" id="ProtNLM"/>
    </source>
</evidence>
<feature type="transmembrane region" description="Helical" evidence="1">
    <location>
        <begin position="6"/>
        <end position="28"/>
    </location>
</feature>
<evidence type="ECO:0000313" key="3">
    <source>
        <dbReference type="Proteomes" id="UP000228681"/>
    </source>
</evidence>
<comment type="caution">
    <text evidence="2">The sequence shown here is derived from an EMBL/GenBank/DDBJ whole genome shotgun (WGS) entry which is preliminary data.</text>
</comment>
<gene>
    <name evidence="2" type="ORF">COX34_01500</name>
</gene>
<protein>
    <recommendedName>
        <fullName evidence="4">Nudix hydrolase domain-containing protein</fullName>
    </recommendedName>
</protein>
<dbReference type="InterPro" id="IPR015797">
    <property type="entry name" value="NUDIX_hydrolase-like_dom_sf"/>
</dbReference>
<reference evidence="2 3" key="1">
    <citation type="submission" date="2017-09" db="EMBL/GenBank/DDBJ databases">
        <title>Depth-based differentiation of microbial function through sediment-hosted aquifers and enrichment of novel symbionts in the deep terrestrial subsurface.</title>
        <authorList>
            <person name="Probst A.J."/>
            <person name="Ladd B."/>
            <person name="Jarett J.K."/>
            <person name="Geller-Mcgrath D.E."/>
            <person name="Sieber C.M."/>
            <person name="Emerson J.B."/>
            <person name="Anantharaman K."/>
            <person name="Thomas B.C."/>
            <person name="Malmstrom R."/>
            <person name="Stieglmeier M."/>
            <person name="Klingl A."/>
            <person name="Woyke T."/>
            <person name="Ryan C.M."/>
            <person name="Banfield J.F."/>
        </authorList>
    </citation>
    <scope>NUCLEOTIDE SEQUENCE [LARGE SCALE GENOMIC DNA]</scope>
    <source>
        <strain evidence="2">CG23_combo_of_CG06-09_8_20_14_all_36_12</strain>
    </source>
</reference>
<organism evidence="2 3">
    <name type="scientific">Candidatus Nealsonbacteria bacterium CG23_combo_of_CG06-09_8_20_14_all_36_12</name>
    <dbReference type="NCBI Taxonomy" id="1974718"/>
    <lineage>
        <taxon>Bacteria</taxon>
        <taxon>Candidatus Nealsoniibacteriota</taxon>
    </lineage>
</organism>
<evidence type="ECO:0000256" key="1">
    <source>
        <dbReference type="SAM" id="Phobius"/>
    </source>
</evidence>
<dbReference type="Gene3D" id="3.90.79.10">
    <property type="entry name" value="Nucleoside Triphosphate Pyrophosphohydrolase"/>
    <property type="match status" value="1"/>
</dbReference>
<dbReference type="AlphaFoldDB" id="A0A2G9Z0F1"/>
<accession>A0A2G9Z0F1</accession>
<dbReference type="EMBL" id="PCRS01000023">
    <property type="protein sequence ID" value="PIP24939.1"/>
    <property type="molecule type" value="Genomic_DNA"/>
</dbReference>
<dbReference type="Proteomes" id="UP000228681">
    <property type="component" value="Unassembled WGS sequence"/>
</dbReference>
<keyword evidence="1" id="KW-0472">Membrane</keyword>
<sequence>MAEMLILTGFIYLLVFVAGCNTMIYLFFKKEQRIAKVPAKKVTIGAFLGLITKEGKLRLQQRTEKGSPIIPGVSYRGDYELTGGGVKEKDLKKVLTLEELFKEAKREAKEELGVVVFMPKQLSLYRAVFVNQEKGTEDWALTIPIPPECWNETTKMKRITIDVNPDELRELANRPKGEQLLSGWGKRMCRMSLGTIFTSSTDPKYVNEAKIMLTEIKPDWRKTEFFKNTEEALAQFRRELGLD</sequence>
<keyword evidence="1" id="KW-1133">Transmembrane helix</keyword>
<keyword evidence="1" id="KW-0812">Transmembrane</keyword>
<dbReference type="SUPFAM" id="SSF55811">
    <property type="entry name" value="Nudix"/>
    <property type="match status" value="1"/>
</dbReference>